<evidence type="ECO:0000256" key="3">
    <source>
        <dbReference type="ARBA" id="ARBA00022692"/>
    </source>
</evidence>
<feature type="transmembrane region" description="Helical" evidence="6">
    <location>
        <begin position="44"/>
        <end position="66"/>
    </location>
</feature>
<sequence length="504" mass="56365">MGVIERQGIKSSFIQYVGVILGALSTLFIYPYDYAAYGLAQTCLDFVTFMAPLATFGATHLALRFFPHFRKTKDNDNGYLGVLLLITFATLAVSAAIAFSLGGYGASILDWLGFDLSLFATYQYPLALFVVVHALILLFDNYTRNYNRIAIQSVFTGILPKLGLPMLILLLYFQYINQNEFVWGLLGLYTLALLGLIAYAWRVTAFDLKVNYKILQPGLRKEMATYASYTTFGAMGAILATQMDSLMITTLINIESTGVYKVIAFMAIVIEVPARSIRAISSPIIAEAWKQQDLEKISNIYDRSSAVLGFVGTSLFVIIAINLRDIVGWTPNPTEILANLSVFYILGFVRLIDLYTGINSHLITFSDYFRFNMVAIFILAALNLSFNYIFIVHLEWGLIGVASSTLISIFLYNLTKYLFILFKMKMQPFSIETLKIIALGLIAFSISWVPVETGFSLVNVGIRTLLAVVVLLLGLKWWNVCPEIYSALNKHALQAVNVLRRRGK</sequence>
<feature type="transmembrane region" description="Helical" evidence="6">
    <location>
        <begin position="336"/>
        <end position="356"/>
    </location>
</feature>
<dbReference type="GO" id="GO:0005886">
    <property type="term" value="C:plasma membrane"/>
    <property type="evidence" value="ECO:0007669"/>
    <property type="project" value="UniProtKB-SubCell"/>
</dbReference>
<evidence type="ECO:0000256" key="2">
    <source>
        <dbReference type="ARBA" id="ARBA00022475"/>
    </source>
</evidence>
<feature type="transmembrane region" description="Helical" evidence="6">
    <location>
        <begin position="396"/>
        <end position="414"/>
    </location>
</feature>
<dbReference type="Proteomes" id="UP000321907">
    <property type="component" value="Unassembled WGS sequence"/>
</dbReference>
<comment type="subcellular location">
    <subcellularLocation>
        <location evidence="1">Cell membrane</location>
        <topology evidence="1">Multi-pass membrane protein</topology>
    </subcellularLocation>
</comment>
<organism evidence="7 8">
    <name type="scientific">Neolewinella aurantiaca</name>
    <dbReference type="NCBI Taxonomy" id="2602767"/>
    <lineage>
        <taxon>Bacteria</taxon>
        <taxon>Pseudomonadati</taxon>
        <taxon>Bacteroidota</taxon>
        <taxon>Saprospiria</taxon>
        <taxon>Saprospirales</taxon>
        <taxon>Lewinellaceae</taxon>
        <taxon>Neolewinella</taxon>
    </lineage>
</organism>
<feature type="transmembrane region" description="Helical" evidence="6">
    <location>
        <begin position="122"/>
        <end position="142"/>
    </location>
</feature>
<feature type="transmembrane region" description="Helical" evidence="6">
    <location>
        <begin position="457"/>
        <end position="475"/>
    </location>
</feature>
<evidence type="ECO:0008006" key="9">
    <source>
        <dbReference type="Google" id="ProtNLM"/>
    </source>
</evidence>
<keyword evidence="5 6" id="KW-0472">Membrane</keyword>
<evidence type="ECO:0000256" key="5">
    <source>
        <dbReference type="ARBA" id="ARBA00023136"/>
    </source>
</evidence>
<dbReference type="PANTHER" id="PTHR30250">
    <property type="entry name" value="PST FAMILY PREDICTED COLANIC ACID TRANSPORTER"/>
    <property type="match status" value="1"/>
</dbReference>
<feature type="transmembrane region" description="Helical" evidence="6">
    <location>
        <begin position="246"/>
        <end position="270"/>
    </location>
</feature>
<feature type="transmembrane region" description="Helical" evidence="6">
    <location>
        <begin position="223"/>
        <end position="240"/>
    </location>
</feature>
<dbReference type="PANTHER" id="PTHR30250:SF11">
    <property type="entry name" value="O-ANTIGEN TRANSPORTER-RELATED"/>
    <property type="match status" value="1"/>
</dbReference>
<feature type="transmembrane region" description="Helical" evidence="6">
    <location>
        <begin position="306"/>
        <end position="324"/>
    </location>
</feature>
<feature type="transmembrane region" description="Helical" evidence="6">
    <location>
        <begin position="78"/>
        <end position="102"/>
    </location>
</feature>
<feature type="transmembrane region" description="Helical" evidence="6">
    <location>
        <begin position="12"/>
        <end position="32"/>
    </location>
</feature>
<comment type="caution">
    <text evidence="7">The sequence shown here is derived from an EMBL/GenBank/DDBJ whole genome shotgun (WGS) entry which is preliminary data.</text>
</comment>
<dbReference type="RefSeq" id="WP_147929425.1">
    <property type="nucleotide sequence ID" value="NZ_VOXD01000004.1"/>
</dbReference>
<feature type="transmembrane region" description="Helical" evidence="6">
    <location>
        <begin position="434"/>
        <end position="451"/>
    </location>
</feature>
<protein>
    <recommendedName>
        <fullName evidence="9">O-antigen/teichoic acid export membrane protein</fullName>
    </recommendedName>
</protein>
<feature type="transmembrane region" description="Helical" evidence="6">
    <location>
        <begin position="154"/>
        <end position="175"/>
    </location>
</feature>
<keyword evidence="8" id="KW-1185">Reference proteome</keyword>
<accession>A0A5C7FZ08</accession>
<evidence type="ECO:0000313" key="8">
    <source>
        <dbReference type="Proteomes" id="UP000321907"/>
    </source>
</evidence>
<feature type="transmembrane region" description="Helical" evidence="6">
    <location>
        <begin position="368"/>
        <end position="390"/>
    </location>
</feature>
<evidence type="ECO:0000256" key="4">
    <source>
        <dbReference type="ARBA" id="ARBA00022989"/>
    </source>
</evidence>
<dbReference type="EMBL" id="VOXD01000004">
    <property type="protein sequence ID" value="TXF90967.1"/>
    <property type="molecule type" value="Genomic_DNA"/>
</dbReference>
<evidence type="ECO:0000256" key="6">
    <source>
        <dbReference type="SAM" id="Phobius"/>
    </source>
</evidence>
<keyword evidence="4 6" id="KW-1133">Transmembrane helix</keyword>
<dbReference type="AlphaFoldDB" id="A0A5C7FZ08"/>
<name>A0A5C7FZ08_9BACT</name>
<dbReference type="OrthoDB" id="88014at2"/>
<keyword evidence="2" id="KW-1003">Cell membrane</keyword>
<evidence type="ECO:0000313" key="7">
    <source>
        <dbReference type="EMBL" id="TXF90967.1"/>
    </source>
</evidence>
<gene>
    <name evidence="7" type="ORF">FUA23_03970</name>
</gene>
<feature type="transmembrane region" description="Helical" evidence="6">
    <location>
        <begin position="181"/>
        <end position="202"/>
    </location>
</feature>
<keyword evidence="3 6" id="KW-0812">Transmembrane</keyword>
<evidence type="ECO:0000256" key="1">
    <source>
        <dbReference type="ARBA" id="ARBA00004651"/>
    </source>
</evidence>
<proteinExistence type="predicted"/>
<reference evidence="7 8" key="1">
    <citation type="submission" date="2019-08" db="EMBL/GenBank/DDBJ databases">
        <title>Lewinella sp. strain SSH13 Genome sequencing and assembly.</title>
        <authorList>
            <person name="Kim I."/>
        </authorList>
    </citation>
    <scope>NUCLEOTIDE SEQUENCE [LARGE SCALE GENOMIC DNA]</scope>
    <source>
        <strain evidence="7 8">SSH13</strain>
    </source>
</reference>
<dbReference type="InterPro" id="IPR050833">
    <property type="entry name" value="Poly_Biosynth_Transport"/>
</dbReference>